<accession>A0A1I1KGX0</accession>
<dbReference type="Proteomes" id="UP000199161">
    <property type="component" value="Unassembled WGS sequence"/>
</dbReference>
<dbReference type="EMBL" id="FOKW01000011">
    <property type="protein sequence ID" value="SFC57948.1"/>
    <property type="molecule type" value="Genomic_DNA"/>
</dbReference>
<feature type="region of interest" description="Disordered" evidence="1">
    <location>
        <begin position="147"/>
        <end position="169"/>
    </location>
</feature>
<evidence type="ECO:0000313" key="3">
    <source>
        <dbReference type="Proteomes" id="UP000199161"/>
    </source>
</evidence>
<name>A0A1I1KGX0_NATHA</name>
<keyword evidence="3" id="KW-1185">Reference proteome</keyword>
<gene>
    <name evidence="2" type="ORF">SAMN05444422_1119</name>
</gene>
<feature type="compositionally biased region" description="Acidic residues" evidence="1">
    <location>
        <begin position="147"/>
        <end position="161"/>
    </location>
</feature>
<evidence type="ECO:0000256" key="1">
    <source>
        <dbReference type="SAM" id="MobiDB-lite"/>
    </source>
</evidence>
<protein>
    <submittedName>
        <fullName evidence="2">Uncharacterized protein</fullName>
    </submittedName>
</protein>
<dbReference type="AlphaFoldDB" id="A0A1I1KGX0"/>
<evidence type="ECO:0000313" key="2">
    <source>
        <dbReference type="EMBL" id="SFC57948.1"/>
    </source>
</evidence>
<proteinExistence type="predicted"/>
<organism evidence="2 3">
    <name type="scientific">Natronobacterium haloterrestre</name>
    <name type="common">Halobiforma haloterrestris</name>
    <dbReference type="NCBI Taxonomy" id="148448"/>
    <lineage>
        <taxon>Archaea</taxon>
        <taxon>Methanobacteriati</taxon>
        <taxon>Methanobacteriota</taxon>
        <taxon>Stenosarchaea group</taxon>
        <taxon>Halobacteria</taxon>
        <taxon>Halobacteriales</taxon>
        <taxon>Natrialbaceae</taxon>
        <taxon>Natronobacterium</taxon>
    </lineage>
</organism>
<dbReference type="OrthoDB" id="350596at2157"/>
<dbReference type="RefSeq" id="WP_089789427.1">
    <property type="nucleotide sequence ID" value="NZ_FOKW01000011.1"/>
</dbReference>
<reference evidence="3" key="1">
    <citation type="submission" date="2016-10" db="EMBL/GenBank/DDBJ databases">
        <authorList>
            <person name="Varghese N."/>
            <person name="Submissions S."/>
        </authorList>
    </citation>
    <scope>NUCLEOTIDE SEQUENCE [LARGE SCALE GENOMIC DNA]</scope>
    <source>
        <strain evidence="3">DSM 13078</strain>
    </source>
</reference>
<sequence length="169" mass="19148">MPEANYCGNCGFPVLANPNEEEVRELAQQEENGFLDGFDIRTILDEMNGKQKPPSEAYQWYLEECIKKALIDIAILQQWDWFDTDHISGLFFQEDLFEEDPSDDATEDFILWARISAFFYEAMQPEGLELSIRMGALFADGLDPTDDIDVTIETNPGDDTEQSSSGPTS</sequence>